<dbReference type="Proteomes" id="UP000092993">
    <property type="component" value="Unassembled WGS sequence"/>
</dbReference>
<accession>A0A1C7M3Z1</accession>
<evidence type="ECO:0000313" key="3">
    <source>
        <dbReference type="EMBL" id="OBZ71207.1"/>
    </source>
</evidence>
<sequence>MEDTSRSGGSSLTTRTIVTLVVALLVFGLIVFLLFYVAQCTHEQRLNPVLAPLSATVAHLQGSLPSNLHTTDECLPLYTPPREPPPAYFPSTTHTPIHDPVNDLVFDEQH</sequence>
<reference evidence="3 4" key="1">
    <citation type="submission" date="2016-03" db="EMBL/GenBank/DDBJ databases">
        <title>Whole genome sequencing of Grifola frondosa 9006-11.</title>
        <authorList>
            <person name="Min B."/>
            <person name="Park H."/>
            <person name="Kim J.-G."/>
            <person name="Cho H."/>
            <person name="Oh Y.-L."/>
            <person name="Kong W.-S."/>
            <person name="Choi I.-G."/>
        </authorList>
    </citation>
    <scope>NUCLEOTIDE SEQUENCE [LARGE SCALE GENOMIC DNA]</scope>
    <source>
        <strain evidence="3 4">9006-11</strain>
    </source>
</reference>
<feature type="transmembrane region" description="Helical" evidence="2">
    <location>
        <begin position="12"/>
        <end position="38"/>
    </location>
</feature>
<keyword evidence="2" id="KW-0812">Transmembrane</keyword>
<feature type="region of interest" description="Disordered" evidence="1">
    <location>
        <begin position="77"/>
        <end position="101"/>
    </location>
</feature>
<proteinExistence type="predicted"/>
<keyword evidence="4" id="KW-1185">Reference proteome</keyword>
<comment type="caution">
    <text evidence="3">The sequence shown here is derived from an EMBL/GenBank/DDBJ whole genome shotgun (WGS) entry which is preliminary data.</text>
</comment>
<name>A0A1C7M3Z1_GRIFR</name>
<evidence type="ECO:0000313" key="4">
    <source>
        <dbReference type="Proteomes" id="UP000092993"/>
    </source>
</evidence>
<protein>
    <submittedName>
        <fullName evidence="3">Uncharacterized protein</fullName>
    </submittedName>
</protein>
<organism evidence="3 4">
    <name type="scientific">Grifola frondosa</name>
    <name type="common">Maitake</name>
    <name type="synonym">Polyporus frondosus</name>
    <dbReference type="NCBI Taxonomy" id="5627"/>
    <lineage>
        <taxon>Eukaryota</taxon>
        <taxon>Fungi</taxon>
        <taxon>Dikarya</taxon>
        <taxon>Basidiomycota</taxon>
        <taxon>Agaricomycotina</taxon>
        <taxon>Agaricomycetes</taxon>
        <taxon>Polyporales</taxon>
        <taxon>Grifolaceae</taxon>
        <taxon>Grifola</taxon>
    </lineage>
</organism>
<evidence type="ECO:0000256" key="1">
    <source>
        <dbReference type="SAM" id="MobiDB-lite"/>
    </source>
</evidence>
<gene>
    <name evidence="3" type="ORF">A0H81_08465</name>
</gene>
<feature type="compositionally biased region" description="Pro residues" evidence="1">
    <location>
        <begin position="78"/>
        <end position="88"/>
    </location>
</feature>
<keyword evidence="2" id="KW-0472">Membrane</keyword>
<dbReference type="AlphaFoldDB" id="A0A1C7M3Z1"/>
<dbReference type="EMBL" id="LUGG01000011">
    <property type="protein sequence ID" value="OBZ71207.1"/>
    <property type="molecule type" value="Genomic_DNA"/>
</dbReference>
<evidence type="ECO:0000256" key="2">
    <source>
        <dbReference type="SAM" id="Phobius"/>
    </source>
</evidence>
<keyword evidence="2" id="KW-1133">Transmembrane helix</keyword>